<dbReference type="RefSeq" id="XP_002130780.1">
    <property type="nucleotide sequence ID" value="XM_002130744.3"/>
</dbReference>
<dbReference type="GeneID" id="100178438"/>
<dbReference type="FunFam" id="1.20.140.150:FF:000070">
    <property type="entry name" value="peripheral myelin protein 22-like"/>
    <property type="match status" value="1"/>
</dbReference>
<accession>F6QM49</accession>
<dbReference type="Pfam" id="PF00822">
    <property type="entry name" value="PMP22_Claudin"/>
    <property type="match status" value="1"/>
</dbReference>
<dbReference type="GO" id="GO:0005886">
    <property type="term" value="C:plasma membrane"/>
    <property type="evidence" value="ECO:0000318"/>
    <property type="project" value="GO_Central"/>
</dbReference>
<dbReference type="Gene3D" id="1.20.140.150">
    <property type="match status" value="1"/>
</dbReference>
<dbReference type="KEGG" id="cin:100178438"/>
<dbReference type="Ensembl" id="ENSCINT00000020127.3">
    <property type="protein sequence ID" value="ENSCINP00000020127.3"/>
    <property type="gene ID" value="ENSCING00000010007.3"/>
</dbReference>
<evidence type="ECO:0000256" key="4">
    <source>
        <dbReference type="ARBA" id="ARBA00023136"/>
    </source>
</evidence>
<dbReference type="InterPro" id="IPR004031">
    <property type="entry name" value="PMP22/EMP/MP20/Claudin"/>
</dbReference>
<dbReference type="HOGENOM" id="CLU_1694876_0_0_1"/>
<evidence type="ECO:0000256" key="5">
    <source>
        <dbReference type="SAM" id="Phobius"/>
    </source>
</evidence>
<evidence type="ECO:0000256" key="1">
    <source>
        <dbReference type="ARBA" id="ARBA00004141"/>
    </source>
</evidence>
<reference evidence="6" key="2">
    <citation type="journal article" date="2008" name="Genome Biol.">
        <title>Improved genome assembly and evidence-based global gene model set for the chordate Ciona intestinalis: new insight into intron and operon populations.</title>
        <authorList>
            <person name="Satou Y."/>
            <person name="Mineta K."/>
            <person name="Ogasawara M."/>
            <person name="Sasakura Y."/>
            <person name="Shoguchi E."/>
            <person name="Ueno K."/>
            <person name="Yamada L."/>
            <person name="Matsumoto J."/>
            <person name="Wasserscheid J."/>
            <person name="Dewar K."/>
            <person name="Wiley G.B."/>
            <person name="Macmil S.L."/>
            <person name="Roe B.A."/>
            <person name="Zeller R.W."/>
            <person name="Hastings K.E."/>
            <person name="Lemaire P."/>
            <person name="Lindquist E."/>
            <person name="Endo T."/>
            <person name="Hotta K."/>
            <person name="Inaba K."/>
        </authorList>
    </citation>
    <scope>NUCLEOTIDE SEQUENCE [LARGE SCALE GENOMIC DNA]</scope>
    <source>
        <strain evidence="6">wild type</strain>
    </source>
</reference>
<evidence type="ECO:0000256" key="3">
    <source>
        <dbReference type="ARBA" id="ARBA00022989"/>
    </source>
</evidence>
<accession>A0A1W2WND3</accession>
<feature type="transmembrane region" description="Helical" evidence="5">
    <location>
        <begin position="100"/>
        <end position="119"/>
    </location>
</feature>
<dbReference type="GeneTree" id="ENSGT00660000096406"/>
<dbReference type="PRINTS" id="PR01077">
    <property type="entry name" value="CLAUDIN"/>
</dbReference>
<sequence length="153" mass="16510">MVNKCLLISGILLWCVAGGAYLASMLTKYWTHTIGTHSNLFEICVISLCNTQGWKGVGIQLLVPRILMLVGAFFVVLGAFVGLFEICCDKRRRCLLSDGVLTMFGGLVILAACAVYTALNFADYVIFGYSFYLGWVSGAVYILTGALLGCAGK</sequence>
<evidence type="ECO:0000256" key="2">
    <source>
        <dbReference type="ARBA" id="ARBA00022692"/>
    </source>
</evidence>
<reference evidence="7" key="1">
    <citation type="journal article" date="2002" name="Science">
        <title>The draft genome of Ciona intestinalis: insights into chordate and vertebrate origins.</title>
        <authorList>
            <person name="Dehal P."/>
            <person name="Satou Y."/>
            <person name="Campbell R.K."/>
            <person name="Chapman J."/>
            <person name="Degnan B."/>
            <person name="De Tomaso A."/>
            <person name="Davidson B."/>
            <person name="Di Gregorio A."/>
            <person name="Gelpke M."/>
            <person name="Goodstein D.M."/>
            <person name="Harafuji N."/>
            <person name="Hastings K.E."/>
            <person name="Ho I."/>
            <person name="Hotta K."/>
            <person name="Huang W."/>
            <person name="Kawashima T."/>
            <person name="Lemaire P."/>
            <person name="Martinez D."/>
            <person name="Meinertzhagen I.A."/>
            <person name="Necula S."/>
            <person name="Nonaka M."/>
            <person name="Putnam N."/>
            <person name="Rash S."/>
            <person name="Saiga H."/>
            <person name="Satake M."/>
            <person name="Terry A."/>
            <person name="Yamada L."/>
            <person name="Wang H.G."/>
            <person name="Awazu S."/>
            <person name="Azumi K."/>
            <person name="Boore J."/>
            <person name="Branno M."/>
            <person name="Chin-Bow S."/>
            <person name="DeSantis R."/>
            <person name="Doyle S."/>
            <person name="Francino P."/>
            <person name="Keys D.N."/>
            <person name="Haga S."/>
            <person name="Hayashi H."/>
            <person name="Hino K."/>
            <person name="Imai K.S."/>
            <person name="Inaba K."/>
            <person name="Kano S."/>
            <person name="Kobayashi K."/>
            <person name="Kobayashi M."/>
            <person name="Lee B.I."/>
            <person name="Makabe K.W."/>
            <person name="Manohar C."/>
            <person name="Matassi G."/>
            <person name="Medina M."/>
            <person name="Mochizuki Y."/>
            <person name="Mount S."/>
            <person name="Morishita T."/>
            <person name="Miura S."/>
            <person name="Nakayama A."/>
            <person name="Nishizaka S."/>
            <person name="Nomoto H."/>
            <person name="Ohta F."/>
            <person name="Oishi K."/>
            <person name="Rigoutsos I."/>
            <person name="Sano M."/>
            <person name="Sasaki A."/>
            <person name="Sasakura Y."/>
            <person name="Shoguchi E."/>
            <person name="Shin-i T."/>
            <person name="Spagnuolo A."/>
            <person name="Stainier D."/>
            <person name="Suzuki M.M."/>
            <person name="Tassy O."/>
            <person name="Takatori N."/>
            <person name="Tokuoka M."/>
            <person name="Yagi K."/>
            <person name="Yoshizaki F."/>
            <person name="Wada S."/>
            <person name="Zhang C."/>
            <person name="Hyatt P.D."/>
            <person name="Larimer F."/>
            <person name="Detter C."/>
            <person name="Doggett N."/>
            <person name="Glavina T."/>
            <person name="Hawkins T."/>
            <person name="Richardson P."/>
            <person name="Lucas S."/>
            <person name="Kohara Y."/>
            <person name="Levine M."/>
            <person name="Satoh N."/>
            <person name="Rokhsar D.S."/>
        </authorList>
    </citation>
    <scope>NUCLEOTIDE SEQUENCE [LARGE SCALE GENOMIC DNA]</scope>
</reference>
<comment type="subcellular location">
    <subcellularLocation>
        <location evidence="1">Membrane</location>
        <topology evidence="1">Multi-pass membrane protein</topology>
    </subcellularLocation>
</comment>
<dbReference type="AlphaFoldDB" id="F6QM49"/>
<keyword evidence="7" id="KW-1185">Reference proteome</keyword>
<dbReference type="InParanoid" id="F6QM49"/>
<proteinExistence type="predicted"/>
<gene>
    <name evidence="6" type="primary">LOC100178438</name>
</gene>
<name>F6QM49_CIOIN</name>
<keyword evidence="2 5" id="KW-0812">Transmembrane</keyword>
<feature type="transmembrane region" description="Helical" evidence="5">
    <location>
        <begin position="66"/>
        <end position="88"/>
    </location>
</feature>
<reference evidence="6" key="4">
    <citation type="submission" date="2025-09" db="UniProtKB">
        <authorList>
            <consortium name="Ensembl"/>
        </authorList>
    </citation>
    <scope>IDENTIFICATION</scope>
</reference>
<protein>
    <submittedName>
        <fullName evidence="6">Claudin-7-like</fullName>
    </submittedName>
</protein>
<keyword evidence="3 5" id="KW-1133">Transmembrane helix</keyword>
<evidence type="ECO:0000313" key="6">
    <source>
        <dbReference type="Ensembl" id="ENSCINP00000020127.3"/>
    </source>
</evidence>
<reference evidence="6" key="3">
    <citation type="submission" date="2025-08" db="UniProtKB">
        <authorList>
            <consortium name="Ensembl"/>
        </authorList>
    </citation>
    <scope>IDENTIFICATION</scope>
</reference>
<dbReference type="EMBL" id="EAAA01001331">
    <property type="status" value="NOT_ANNOTATED_CDS"/>
    <property type="molecule type" value="Genomic_DNA"/>
</dbReference>
<feature type="transmembrane region" description="Helical" evidence="5">
    <location>
        <begin position="131"/>
        <end position="151"/>
    </location>
</feature>
<evidence type="ECO:0000313" key="7">
    <source>
        <dbReference type="Proteomes" id="UP000008144"/>
    </source>
</evidence>
<keyword evidence="4 5" id="KW-0472">Membrane</keyword>
<organism evidence="6 7">
    <name type="scientific">Ciona intestinalis</name>
    <name type="common">Transparent sea squirt</name>
    <name type="synonym">Ascidia intestinalis</name>
    <dbReference type="NCBI Taxonomy" id="7719"/>
    <lineage>
        <taxon>Eukaryota</taxon>
        <taxon>Metazoa</taxon>
        <taxon>Chordata</taxon>
        <taxon>Tunicata</taxon>
        <taxon>Ascidiacea</taxon>
        <taxon>Phlebobranchia</taxon>
        <taxon>Cionidae</taxon>
        <taxon>Ciona</taxon>
    </lineage>
</organism>
<dbReference type="Proteomes" id="UP000008144">
    <property type="component" value="Chromosome 2"/>
</dbReference>